<gene>
    <name evidence="8" type="ORF">FSW04_10825</name>
</gene>
<evidence type="ECO:0000256" key="3">
    <source>
        <dbReference type="ARBA" id="ARBA00022692"/>
    </source>
</evidence>
<protein>
    <submittedName>
        <fullName evidence="8">EamA family transporter</fullName>
    </submittedName>
</protein>
<keyword evidence="9" id="KW-1185">Reference proteome</keyword>
<evidence type="ECO:0000256" key="2">
    <source>
        <dbReference type="ARBA" id="ARBA00007362"/>
    </source>
</evidence>
<sequence length="208" mass="21530">MRTGAGHIRAQGSPPQDWRVWSAIGAVYVIWGGTYLAIRLMIETVPPLLGAGVRFVAAGVIMLAFLAARRGGPAAIATSWGRLAHCALVGTLLAAGGNGLVTIAEHDVPTGLTALIIASVPLWIALFRTLGGDRVAGRTLAGVALGFVGVGVLLLPGAGPPARRSGWCCSSCWPRSPGAWARSRRCASRCPAIRWWPRPGSCCSAASS</sequence>
<dbReference type="InterPro" id="IPR000620">
    <property type="entry name" value="EamA_dom"/>
</dbReference>
<evidence type="ECO:0000256" key="5">
    <source>
        <dbReference type="ARBA" id="ARBA00023136"/>
    </source>
</evidence>
<evidence type="ECO:0000313" key="8">
    <source>
        <dbReference type="EMBL" id="QEC48014.1"/>
    </source>
</evidence>
<evidence type="ECO:0000256" key="4">
    <source>
        <dbReference type="ARBA" id="ARBA00022989"/>
    </source>
</evidence>
<keyword evidence="5 6" id="KW-0472">Membrane</keyword>
<dbReference type="RefSeq" id="WP_146919121.1">
    <property type="nucleotide sequence ID" value="NZ_CP042430.1"/>
</dbReference>
<feature type="transmembrane region" description="Helical" evidence="6">
    <location>
        <begin position="20"/>
        <end position="42"/>
    </location>
</feature>
<dbReference type="Pfam" id="PF00892">
    <property type="entry name" value="EamA"/>
    <property type="match status" value="1"/>
</dbReference>
<name>A0A5B8U4K3_9ACTN</name>
<keyword evidence="4 6" id="KW-1133">Transmembrane helix</keyword>
<dbReference type="EMBL" id="CP042430">
    <property type="protein sequence ID" value="QEC48014.1"/>
    <property type="molecule type" value="Genomic_DNA"/>
</dbReference>
<dbReference type="PANTHER" id="PTHR32322:SF2">
    <property type="entry name" value="EAMA DOMAIN-CONTAINING PROTEIN"/>
    <property type="match status" value="1"/>
</dbReference>
<organism evidence="8 9">
    <name type="scientific">Baekduia soli</name>
    <dbReference type="NCBI Taxonomy" id="496014"/>
    <lineage>
        <taxon>Bacteria</taxon>
        <taxon>Bacillati</taxon>
        <taxon>Actinomycetota</taxon>
        <taxon>Thermoleophilia</taxon>
        <taxon>Solirubrobacterales</taxon>
        <taxon>Baekduiaceae</taxon>
        <taxon>Baekduia</taxon>
    </lineage>
</organism>
<feature type="domain" description="EamA" evidence="7">
    <location>
        <begin position="27"/>
        <end position="154"/>
    </location>
</feature>
<evidence type="ECO:0000259" key="7">
    <source>
        <dbReference type="Pfam" id="PF00892"/>
    </source>
</evidence>
<keyword evidence="3 6" id="KW-0812">Transmembrane</keyword>
<evidence type="ECO:0000256" key="6">
    <source>
        <dbReference type="SAM" id="Phobius"/>
    </source>
</evidence>
<accession>A0A5B8U4K3</accession>
<feature type="transmembrane region" description="Helical" evidence="6">
    <location>
        <begin position="80"/>
        <end position="104"/>
    </location>
</feature>
<dbReference type="InterPro" id="IPR050638">
    <property type="entry name" value="AA-Vitamin_Transporters"/>
</dbReference>
<comment type="subcellular location">
    <subcellularLocation>
        <location evidence="1">Membrane</location>
        <topology evidence="1">Multi-pass membrane protein</topology>
    </subcellularLocation>
</comment>
<evidence type="ECO:0000256" key="1">
    <source>
        <dbReference type="ARBA" id="ARBA00004141"/>
    </source>
</evidence>
<dbReference type="SUPFAM" id="SSF103481">
    <property type="entry name" value="Multidrug resistance efflux transporter EmrE"/>
    <property type="match status" value="1"/>
</dbReference>
<dbReference type="AlphaFoldDB" id="A0A5B8U4K3"/>
<dbReference type="InterPro" id="IPR037185">
    <property type="entry name" value="EmrE-like"/>
</dbReference>
<feature type="transmembrane region" description="Helical" evidence="6">
    <location>
        <begin position="139"/>
        <end position="159"/>
    </location>
</feature>
<dbReference type="GO" id="GO:0016020">
    <property type="term" value="C:membrane"/>
    <property type="evidence" value="ECO:0007669"/>
    <property type="project" value="UniProtKB-SubCell"/>
</dbReference>
<evidence type="ECO:0000313" key="9">
    <source>
        <dbReference type="Proteomes" id="UP000321805"/>
    </source>
</evidence>
<dbReference type="PANTHER" id="PTHR32322">
    <property type="entry name" value="INNER MEMBRANE TRANSPORTER"/>
    <property type="match status" value="1"/>
</dbReference>
<comment type="similarity">
    <text evidence="2">Belongs to the EamA transporter family.</text>
</comment>
<dbReference type="OrthoDB" id="9812547at2"/>
<dbReference type="KEGG" id="bsol:FSW04_10825"/>
<feature type="transmembrane region" description="Helical" evidence="6">
    <location>
        <begin position="110"/>
        <end position="127"/>
    </location>
</feature>
<dbReference type="Proteomes" id="UP000321805">
    <property type="component" value="Chromosome"/>
</dbReference>
<feature type="transmembrane region" description="Helical" evidence="6">
    <location>
        <begin position="48"/>
        <end position="68"/>
    </location>
</feature>
<proteinExistence type="inferred from homology"/>
<reference evidence="8 9" key="1">
    <citation type="journal article" date="2018" name="J. Microbiol.">
        <title>Baekduia soli gen. nov., sp. nov., a novel bacterium isolated from the soil of Baekdu Mountain and proposal of a novel family name, Baekduiaceae fam. nov.</title>
        <authorList>
            <person name="An D.S."/>
            <person name="Siddiqi M.Z."/>
            <person name="Kim K.H."/>
            <person name="Yu H.S."/>
            <person name="Im W.T."/>
        </authorList>
    </citation>
    <scope>NUCLEOTIDE SEQUENCE [LARGE SCALE GENOMIC DNA]</scope>
    <source>
        <strain evidence="8 9">BR7-21</strain>
    </source>
</reference>